<dbReference type="Pfam" id="PF13275">
    <property type="entry name" value="S4_2"/>
    <property type="match status" value="1"/>
</dbReference>
<dbReference type="EMBL" id="QUSL01000007">
    <property type="protein sequence ID" value="RGD86259.1"/>
    <property type="molecule type" value="Genomic_DNA"/>
</dbReference>
<dbReference type="Proteomes" id="UP000261032">
    <property type="component" value="Unassembled WGS sequence"/>
</dbReference>
<name>A0A3E3AIB7_9FIRM</name>
<evidence type="ECO:0000256" key="1">
    <source>
        <dbReference type="PROSITE-ProRule" id="PRU00182"/>
    </source>
</evidence>
<evidence type="ECO:0000313" key="2">
    <source>
        <dbReference type="EMBL" id="MDB7083677.1"/>
    </source>
</evidence>
<evidence type="ECO:0000313" key="3">
    <source>
        <dbReference type="EMBL" id="RGD86259.1"/>
    </source>
</evidence>
<dbReference type="SUPFAM" id="SSF55174">
    <property type="entry name" value="Alpha-L RNA-binding motif"/>
    <property type="match status" value="1"/>
</dbReference>
<dbReference type="NCBIfam" id="TIGR02988">
    <property type="entry name" value="YaaA_near_RecF"/>
    <property type="match status" value="1"/>
</dbReference>
<protein>
    <submittedName>
        <fullName evidence="3">S4 domain-containing protein YaaA</fullName>
    </submittedName>
</protein>
<reference evidence="2" key="2">
    <citation type="submission" date="2023-01" db="EMBL/GenBank/DDBJ databases">
        <title>Human gut microbiome strain richness.</title>
        <authorList>
            <person name="Chen-Liaw A."/>
        </authorList>
    </citation>
    <scope>NUCLEOTIDE SEQUENCE</scope>
    <source>
        <strain evidence="2">1001217st2_G6_1001217B_191108</strain>
    </source>
</reference>
<organism evidence="3 4">
    <name type="scientific">Thomasclavelia ramosa</name>
    <dbReference type="NCBI Taxonomy" id="1547"/>
    <lineage>
        <taxon>Bacteria</taxon>
        <taxon>Bacillati</taxon>
        <taxon>Bacillota</taxon>
        <taxon>Erysipelotrichia</taxon>
        <taxon>Erysipelotrichales</taxon>
        <taxon>Coprobacillaceae</taxon>
        <taxon>Thomasclavelia</taxon>
    </lineage>
</organism>
<keyword evidence="1" id="KW-0694">RNA-binding</keyword>
<dbReference type="AlphaFoldDB" id="A0A3E3AIB7"/>
<accession>A0A3E3AIB7</accession>
<dbReference type="GO" id="GO:0003723">
    <property type="term" value="F:RNA binding"/>
    <property type="evidence" value="ECO:0007669"/>
    <property type="project" value="UniProtKB-KW"/>
</dbReference>
<comment type="caution">
    <text evidence="3">The sequence shown here is derived from an EMBL/GenBank/DDBJ whole genome shotgun (WGS) entry which is preliminary data.</text>
</comment>
<dbReference type="EMBL" id="JAQLKE010000010">
    <property type="protein sequence ID" value="MDB7083677.1"/>
    <property type="molecule type" value="Genomic_DNA"/>
</dbReference>
<proteinExistence type="predicted"/>
<gene>
    <name evidence="3" type="primary">yaaA</name>
    <name evidence="3" type="ORF">DXB93_06455</name>
    <name evidence="2" type="ORF">PM738_07685</name>
</gene>
<reference evidence="3 4" key="1">
    <citation type="submission" date="2018-08" db="EMBL/GenBank/DDBJ databases">
        <title>A genome reference for cultivated species of the human gut microbiota.</title>
        <authorList>
            <person name="Zou Y."/>
            <person name="Xue W."/>
            <person name="Luo G."/>
        </authorList>
    </citation>
    <scope>NUCLEOTIDE SEQUENCE [LARGE SCALE GENOMIC DNA]</scope>
    <source>
        <strain evidence="3 4">OM06-4</strain>
    </source>
</reference>
<dbReference type="CDD" id="cd00165">
    <property type="entry name" value="S4"/>
    <property type="match status" value="1"/>
</dbReference>
<dbReference type="InterPro" id="IPR036986">
    <property type="entry name" value="S4_RNA-bd_sf"/>
</dbReference>
<dbReference type="Gene3D" id="3.10.290.10">
    <property type="entry name" value="RNA-binding S4 domain"/>
    <property type="match status" value="1"/>
</dbReference>
<dbReference type="GeneID" id="64197451"/>
<dbReference type="PROSITE" id="PS50889">
    <property type="entry name" value="S4"/>
    <property type="match status" value="1"/>
</dbReference>
<sequence length="68" mass="7727">MKKIQIRDEYITLGQFLKYAGCVSSGIEAKMVIKDELVMVNGEVETRRGKKLRTGDQIEFNGESFVID</sequence>
<dbReference type="InterPro" id="IPR014330">
    <property type="entry name" value="RNA-bd_S4-rel_YaaA"/>
</dbReference>
<dbReference type="RefSeq" id="WP_003535520.1">
    <property type="nucleotide sequence ID" value="NZ_AP031443.1"/>
</dbReference>
<evidence type="ECO:0000313" key="4">
    <source>
        <dbReference type="Proteomes" id="UP000261032"/>
    </source>
</evidence>
<dbReference type="Proteomes" id="UP001211987">
    <property type="component" value="Unassembled WGS sequence"/>
</dbReference>